<feature type="domain" description="Fungal lipase-type" evidence="1">
    <location>
        <begin position="48"/>
        <end position="194"/>
    </location>
</feature>
<organism evidence="2 3">
    <name type="scientific">[Myrmecia] bisecta</name>
    <dbReference type="NCBI Taxonomy" id="41462"/>
    <lineage>
        <taxon>Eukaryota</taxon>
        <taxon>Viridiplantae</taxon>
        <taxon>Chlorophyta</taxon>
        <taxon>core chlorophytes</taxon>
        <taxon>Trebouxiophyceae</taxon>
        <taxon>Trebouxiales</taxon>
        <taxon>Trebouxiaceae</taxon>
        <taxon>Myrmecia</taxon>
    </lineage>
</organism>
<comment type="caution">
    <text evidence="2">The sequence shown here is derived from an EMBL/GenBank/DDBJ whole genome shotgun (WGS) entry which is preliminary data.</text>
</comment>
<dbReference type="Gene3D" id="3.40.50.1820">
    <property type="entry name" value="alpha/beta hydrolase"/>
    <property type="match status" value="1"/>
</dbReference>
<evidence type="ECO:0000259" key="1">
    <source>
        <dbReference type="Pfam" id="PF01764"/>
    </source>
</evidence>
<evidence type="ECO:0000313" key="3">
    <source>
        <dbReference type="Proteomes" id="UP001489004"/>
    </source>
</evidence>
<dbReference type="SUPFAM" id="SSF53474">
    <property type="entry name" value="alpha/beta-Hydrolases"/>
    <property type="match status" value="1"/>
</dbReference>
<dbReference type="InterPro" id="IPR029058">
    <property type="entry name" value="AB_hydrolase_fold"/>
</dbReference>
<dbReference type="InterPro" id="IPR002921">
    <property type="entry name" value="Fungal_lipase-type"/>
</dbReference>
<dbReference type="GO" id="GO:0006629">
    <property type="term" value="P:lipid metabolic process"/>
    <property type="evidence" value="ECO:0007669"/>
    <property type="project" value="InterPro"/>
</dbReference>
<dbReference type="InterPro" id="IPR051218">
    <property type="entry name" value="Sec_MonoDiacylglyc_Lipase"/>
</dbReference>
<name>A0AAW1Q0N3_9CHLO</name>
<dbReference type="CDD" id="cd00519">
    <property type="entry name" value="Lipase_3"/>
    <property type="match status" value="1"/>
</dbReference>
<dbReference type="AlphaFoldDB" id="A0AAW1Q0N3"/>
<reference evidence="2 3" key="1">
    <citation type="journal article" date="2024" name="Nat. Commun.">
        <title>Phylogenomics reveals the evolutionary origins of lichenization in chlorophyte algae.</title>
        <authorList>
            <person name="Puginier C."/>
            <person name="Libourel C."/>
            <person name="Otte J."/>
            <person name="Skaloud P."/>
            <person name="Haon M."/>
            <person name="Grisel S."/>
            <person name="Petersen M."/>
            <person name="Berrin J.G."/>
            <person name="Delaux P.M."/>
            <person name="Dal Grande F."/>
            <person name="Keller J."/>
        </authorList>
    </citation>
    <scope>NUCLEOTIDE SEQUENCE [LARGE SCALE GENOMIC DNA]</scope>
    <source>
        <strain evidence="2 3">SAG 2043</strain>
    </source>
</reference>
<gene>
    <name evidence="2" type="ORF">WJX72_006818</name>
</gene>
<dbReference type="Proteomes" id="UP001489004">
    <property type="component" value="Unassembled WGS sequence"/>
</dbReference>
<dbReference type="PANTHER" id="PTHR45856:SF24">
    <property type="entry name" value="FUNGAL LIPASE-LIKE DOMAIN-CONTAINING PROTEIN"/>
    <property type="match status" value="1"/>
</dbReference>
<dbReference type="EMBL" id="JALJOR010000007">
    <property type="protein sequence ID" value="KAK9814498.1"/>
    <property type="molecule type" value="Genomic_DNA"/>
</dbReference>
<accession>A0AAW1Q0N3</accession>
<proteinExistence type="predicted"/>
<protein>
    <recommendedName>
        <fullName evidence="1">Fungal lipase-type domain-containing protein</fullName>
    </recommendedName>
</protein>
<keyword evidence="3" id="KW-1185">Reference proteome</keyword>
<dbReference type="Pfam" id="PF01764">
    <property type="entry name" value="Lipase_3"/>
    <property type="match status" value="1"/>
</dbReference>
<dbReference type="PANTHER" id="PTHR45856">
    <property type="entry name" value="ALPHA/BETA-HYDROLASES SUPERFAMILY PROTEIN"/>
    <property type="match status" value="1"/>
</dbReference>
<sequence length="256" mass="27518">MLGLAPHTVDAYKSGNGTIVPGGSISIQEPRTATNVSVAWLRDASTAVIAFQGSQLGPNWLSNFRAWLNRDLLSPVLDVDFPGARVDLSLLDSLLAVTTNAASPEYSILNALNTLNGGALPAHVIVTGHSLGGGLATLGAVWATLQWPEADITSVILGAPQSGNVQWAQAYKELVGNQYRFIYLEDIVPSLPPLDSHAPVGDGTWAPNTDEWLLEDRPRMPFNQYNWDDHPCELYKSALFRVSNVTAPSFITTAAL</sequence>
<evidence type="ECO:0000313" key="2">
    <source>
        <dbReference type="EMBL" id="KAK9814498.1"/>
    </source>
</evidence>